<comment type="similarity">
    <text evidence="7">Belongs to the Slam family.</text>
</comment>
<dbReference type="InterPro" id="IPR007655">
    <property type="entry name" value="Slam_C"/>
</dbReference>
<keyword evidence="5" id="KW-0472">Membrane</keyword>
<comment type="subcellular location">
    <subcellularLocation>
        <location evidence="1">Cell outer membrane</location>
        <topology evidence="1">Multi-pass membrane protein</topology>
    </subcellularLocation>
</comment>
<dbReference type="Pfam" id="PF04575">
    <property type="entry name" value="SlipAM"/>
    <property type="match status" value="1"/>
</dbReference>
<feature type="domain" description="Surface lipoprotein assembly modifier N-terminal TPR repeats region" evidence="10">
    <location>
        <begin position="29"/>
        <end position="119"/>
    </location>
</feature>
<evidence type="ECO:0000256" key="5">
    <source>
        <dbReference type="ARBA" id="ARBA00023136"/>
    </source>
</evidence>
<organism evidence="11">
    <name type="scientific">Salmonella enterica subsp. salamae serovar 18:z10:z6</name>
    <dbReference type="NCBI Taxonomy" id="1967614"/>
    <lineage>
        <taxon>Bacteria</taxon>
        <taxon>Pseudomonadati</taxon>
        <taxon>Pseudomonadota</taxon>
        <taxon>Gammaproteobacteria</taxon>
        <taxon>Enterobacterales</taxon>
        <taxon>Enterobacteriaceae</taxon>
        <taxon>Salmonella</taxon>
    </lineage>
</organism>
<dbReference type="EMBL" id="DAASCP010000027">
    <property type="protein sequence ID" value="HAE4966060.1"/>
    <property type="molecule type" value="Genomic_DNA"/>
</dbReference>
<sequence length="436" mass="50636">MIKNKKRLNKSGLLLLLLLFSAPSHPKTSIDSILAIYLINNDARSLEKVLHECNCAEHIAPPLLDWANAILMRQTKNYAGSIHLYRKIISEHPDWYSVRLQLATVLYMNKDILSAEEQLRKLRSDKVSDDEAYLIDQLIEKIQNTDAWSLSGGFTYLNERNINNSPKSHHTIGGWKPEKAQSGKGILYWGEAEKTIALPDNFFTIARFSISGKTYWDNHSYDELNGSISAGAGFRNVNTNIKILPFYDKSYFGGGNNTYKSGLKPYSETSGVKLETRFQLSPAWLLHSDFSWEKNIYKKRNYLDGLTYRLDETLFYAPSSRQYLFSGVSHRIVTANNKDNAFNDTTLRMGWMYEWNGGISTILQSSYGYRSYDSADFWGIRRINHEYDTSVTIWHRDIYIWGITPKVTWSYKRVDSNHPFYDIERHRIFWSFSKYF</sequence>
<evidence type="ECO:0000259" key="10">
    <source>
        <dbReference type="Pfam" id="PF24575"/>
    </source>
</evidence>
<reference evidence="11" key="1">
    <citation type="journal article" date="2018" name="Genome Biol.">
        <title>SKESA: strategic k-mer extension for scrupulous assemblies.</title>
        <authorList>
            <person name="Souvorov A."/>
            <person name="Agarwala R."/>
            <person name="Lipman D.J."/>
        </authorList>
    </citation>
    <scope>NUCLEOTIDE SEQUENCE</scope>
    <source>
        <strain evidence="11">3475-67</strain>
    </source>
</reference>
<dbReference type="AlphaFoldDB" id="A0A732GFL0"/>
<proteinExistence type="inferred from homology"/>
<evidence type="ECO:0000256" key="4">
    <source>
        <dbReference type="ARBA" id="ARBA00022729"/>
    </source>
</evidence>
<evidence type="ECO:0000256" key="6">
    <source>
        <dbReference type="ARBA" id="ARBA00023237"/>
    </source>
</evidence>
<dbReference type="InterPro" id="IPR057556">
    <property type="entry name" value="TPR_Slam"/>
</dbReference>
<keyword evidence="3" id="KW-0812">Transmembrane</keyword>
<evidence type="ECO:0000313" key="11">
    <source>
        <dbReference type="EMBL" id="HAE4966060.1"/>
    </source>
</evidence>
<keyword evidence="2" id="KW-1134">Transmembrane beta strand</keyword>
<keyword evidence="6" id="KW-0998">Cell outer membrane</keyword>
<dbReference type="Gene3D" id="1.25.40.10">
    <property type="entry name" value="Tetratricopeptide repeat domain"/>
    <property type="match status" value="1"/>
</dbReference>
<dbReference type="InterPro" id="IPR011990">
    <property type="entry name" value="TPR-like_helical_dom_sf"/>
</dbReference>
<evidence type="ECO:0000256" key="8">
    <source>
        <dbReference type="SAM" id="SignalP"/>
    </source>
</evidence>
<protein>
    <submittedName>
        <fullName evidence="11">DUF560 domain-containing protein</fullName>
    </submittedName>
</protein>
<accession>A0A732GFL0</accession>
<feature type="chain" id="PRO_5028278217" evidence="8">
    <location>
        <begin position="27"/>
        <end position="436"/>
    </location>
</feature>
<dbReference type="Pfam" id="PF24575">
    <property type="entry name" value="TPR_Slam"/>
    <property type="match status" value="1"/>
</dbReference>
<gene>
    <name evidence="11" type="ORF">GNC68_004079</name>
</gene>
<evidence type="ECO:0000256" key="2">
    <source>
        <dbReference type="ARBA" id="ARBA00022452"/>
    </source>
</evidence>
<reference evidence="11" key="2">
    <citation type="submission" date="2018-07" db="EMBL/GenBank/DDBJ databases">
        <authorList>
            <consortium name="NCBI Pathogen Detection Project"/>
        </authorList>
    </citation>
    <scope>NUCLEOTIDE SEQUENCE</scope>
    <source>
        <strain evidence="11">3475-67</strain>
    </source>
</reference>
<dbReference type="SUPFAM" id="SSF48452">
    <property type="entry name" value="TPR-like"/>
    <property type="match status" value="1"/>
</dbReference>
<evidence type="ECO:0000256" key="7">
    <source>
        <dbReference type="ARBA" id="ARBA00023609"/>
    </source>
</evidence>
<feature type="domain" description="Surface lipoprotein assembly modifier C-terminal" evidence="9">
    <location>
        <begin position="148"/>
        <end position="436"/>
    </location>
</feature>
<evidence type="ECO:0000259" key="9">
    <source>
        <dbReference type="Pfam" id="PF04575"/>
    </source>
</evidence>
<evidence type="ECO:0000256" key="3">
    <source>
        <dbReference type="ARBA" id="ARBA00022692"/>
    </source>
</evidence>
<keyword evidence="4 8" id="KW-0732">Signal</keyword>
<comment type="caution">
    <text evidence="11">The sequence shown here is derived from an EMBL/GenBank/DDBJ whole genome shotgun (WGS) entry which is preliminary data.</text>
</comment>
<evidence type="ECO:0000256" key="1">
    <source>
        <dbReference type="ARBA" id="ARBA00004571"/>
    </source>
</evidence>
<feature type="signal peptide" evidence="8">
    <location>
        <begin position="1"/>
        <end position="26"/>
    </location>
</feature>
<name>A0A732GFL0_SALER</name>
<dbReference type="GO" id="GO:0009279">
    <property type="term" value="C:cell outer membrane"/>
    <property type="evidence" value="ECO:0007669"/>
    <property type="project" value="UniProtKB-SubCell"/>
</dbReference>